<sequence>MSKSVSLPFLPQATGHKSAKNLSINSEPLITLRDRGLTSRVSTDSTRNFLLKSRERLKRGCMETYPGSIGPSAKLDFIHNYKFLKEISERNKYEKLELSPSAAYLEAIDKQKLNPVPFGIVRNNGKETEVDIHGYYMGDNYAKAFSEGFKHCKSIEKINLKSNRLSEKGTSLILSTLDLQNIKDLCLSDNKLGLLAIRKIREVLIDPKLSLKHLSLESTGLNDQAGIMIFDSLLFNSSVTRLNLAKNNLTQVSAKSLKNTLSSNNTLRRLDLHWNHFTGSGCAQIFEGITKNLVLIELDLSWNLMTRNLGEDDLQTISKTLSLQKSLRHLDLSSNYLTGEGCKIISEGLALNHKILGIHMTGNDCTVDSRGFIIPNPYVSKVEQGHFMARIIGEKKTKKHSQINCWLCEGWIEIKFDFKGEAVEPVCIHLECDDYQPDIMIKENDYYTITRVVPPGKVNFFFSVNLNFVKSQDFRIQKLPAPIEKNIHFWGDLNVRLFISNLNQIEAKGLVCNSKDPFRTEPRTPKLEYIPPPTEMEKIPWSIPISLFKDYKLDDEDLLNECFEFDWKHCRIPNLVKDPHELELTKSFLREIYQIIKESFKTLSAYSGSEIPCIGSNAFIELLGQCNIFDNLYGISDFGVNWNSAVVQTIKGMTYNPANALVRYEFMELIVRVGYDRYIRTKTLNSTYEAVCKIFNDHLLPKLTTLCAYKWRTEEYMCEIIDVVLKSHKPMLDSIYKKYSGRKALPGQKPFVSLEEFRDLCLNAGLVNDFFSTREIDWCYFQAMMTQVDEYYKKRHLEMNYTEFLEALCRACNLASVNPYTGDQLELQPTNMTLQNKIENAAHLLIKVCSQSVQETFVFPTSQTYEKLMYRPKGVTRKLTTMNVLDN</sequence>
<organism evidence="1 2">
    <name type="scientific">Stentor coeruleus</name>
    <dbReference type="NCBI Taxonomy" id="5963"/>
    <lineage>
        <taxon>Eukaryota</taxon>
        <taxon>Sar</taxon>
        <taxon>Alveolata</taxon>
        <taxon>Ciliophora</taxon>
        <taxon>Postciliodesmatophora</taxon>
        <taxon>Heterotrichea</taxon>
        <taxon>Heterotrichida</taxon>
        <taxon>Stentoridae</taxon>
        <taxon>Stentor</taxon>
    </lineage>
</organism>
<keyword evidence="2" id="KW-1185">Reference proteome</keyword>
<evidence type="ECO:0000313" key="1">
    <source>
        <dbReference type="EMBL" id="OMJ93136.1"/>
    </source>
</evidence>
<dbReference type="PANTHER" id="PTHR24114">
    <property type="entry name" value="LEUCINE RICH REPEAT FAMILY PROTEIN"/>
    <property type="match status" value="1"/>
</dbReference>
<reference evidence="1 2" key="1">
    <citation type="submission" date="2016-11" db="EMBL/GenBank/DDBJ databases">
        <title>The macronuclear genome of Stentor coeruleus: a giant cell with tiny introns.</title>
        <authorList>
            <person name="Slabodnick M."/>
            <person name="Ruby J.G."/>
            <person name="Reiff S.B."/>
            <person name="Swart E.C."/>
            <person name="Gosai S."/>
            <person name="Prabakaran S."/>
            <person name="Witkowska E."/>
            <person name="Larue G.E."/>
            <person name="Fisher S."/>
            <person name="Freeman R.M."/>
            <person name="Gunawardena J."/>
            <person name="Chu W."/>
            <person name="Stover N.A."/>
            <person name="Gregory B.D."/>
            <person name="Nowacki M."/>
            <person name="Derisi J."/>
            <person name="Roy S.W."/>
            <person name="Marshall W.F."/>
            <person name="Sood P."/>
        </authorList>
    </citation>
    <scope>NUCLEOTIDE SEQUENCE [LARGE SCALE GENOMIC DNA]</scope>
    <source>
        <strain evidence="1">WM001</strain>
    </source>
</reference>
<dbReference type="OrthoDB" id="415435at2759"/>
<evidence type="ECO:0000313" key="2">
    <source>
        <dbReference type="Proteomes" id="UP000187209"/>
    </source>
</evidence>
<comment type="caution">
    <text evidence="1">The sequence shown here is derived from an EMBL/GenBank/DDBJ whole genome shotgun (WGS) entry which is preliminary data.</text>
</comment>
<protein>
    <submittedName>
        <fullName evidence="1">Uncharacterized protein</fullName>
    </submittedName>
</protein>
<dbReference type="Proteomes" id="UP000187209">
    <property type="component" value="Unassembled WGS sequence"/>
</dbReference>
<gene>
    <name evidence="1" type="ORF">SteCoe_3954</name>
</gene>
<proteinExistence type="predicted"/>
<name>A0A1R2CVV8_9CILI</name>
<dbReference type="InterPro" id="IPR052394">
    <property type="entry name" value="LRR-containing"/>
</dbReference>
<dbReference type="InterPro" id="IPR001611">
    <property type="entry name" value="Leu-rich_rpt"/>
</dbReference>
<dbReference type="SUPFAM" id="SSF52047">
    <property type="entry name" value="RNI-like"/>
    <property type="match status" value="1"/>
</dbReference>
<dbReference type="Pfam" id="PF13516">
    <property type="entry name" value="LRR_6"/>
    <property type="match status" value="2"/>
</dbReference>
<dbReference type="Gene3D" id="3.80.10.10">
    <property type="entry name" value="Ribonuclease Inhibitor"/>
    <property type="match status" value="1"/>
</dbReference>
<dbReference type="EMBL" id="MPUH01000048">
    <property type="protein sequence ID" value="OMJ93136.1"/>
    <property type="molecule type" value="Genomic_DNA"/>
</dbReference>
<dbReference type="PANTHER" id="PTHR24114:SF2">
    <property type="entry name" value="F-BOX DOMAIN-CONTAINING PROTEIN-RELATED"/>
    <property type="match status" value="1"/>
</dbReference>
<accession>A0A1R2CVV8</accession>
<dbReference type="InterPro" id="IPR032675">
    <property type="entry name" value="LRR_dom_sf"/>
</dbReference>
<dbReference type="SMART" id="SM00368">
    <property type="entry name" value="LRR_RI"/>
    <property type="match status" value="5"/>
</dbReference>
<dbReference type="AlphaFoldDB" id="A0A1R2CVV8"/>